<dbReference type="EMBL" id="JBHMEP010000001">
    <property type="protein sequence ID" value="MFB9135200.1"/>
    <property type="molecule type" value="Genomic_DNA"/>
</dbReference>
<protein>
    <submittedName>
        <fullName evidence="4">BON domain-containing protein</fullName>
    </submittedName>
</protein>
<feature type="domain" description="BON" evidence="3">
    <location>
        <begin position="122"/>
        <end position="189"/>
    </location>
</feature>
<evidence type="ECO:0000259" key="3">
    <source>
        <dbReference type="PROSITE" id="PS50914"/>
    </source>
</evidence>
<dbReference type="InterPro" id="IPR014004">
    <property type="entry name" value="Transpt-assoc_nodulatn_dom_bac"/>
</dbReference>
<name>A0ABV5HLU1_9VIBR</name>
<dbReference type="InterPro" id="IPR007055">
    <property type="entry name" value="BON_dom"/>
</dbReference>
<evidence type="ECO:0000256" key="1">
    <source>
        <dbReference type="ARBA" id="ARBA00022729"/>
    </source>
</evidence>
<evidence type="ECO:0000313" key="4">
    <source>
        <dbReference type="EMBL" id="MFB9135200.1"/>
    </source>
</evidence>
<feature type="chain" id="PRO_5046286758" evidence="2">
    <location>
        <begin position="28"/>
        <end position="191"/>
    </location>
</feature>
<comment type="caution">
    <text evidence="4">The sequence shown here is derived from an EMBL/GenBank/DDBJ whole genome shotgun (WGS) entry which is preliminary data.</text>
</comment>
<feature type="signal peptide" evidence="2">
    <location>
        <begin position="1"/>
        <end position="27"/>
    </location>
</feature>
<dbReference type="PROSITE" id="PS51257">
    <property type="entry name" value="PROKAR_LIPOPROTEIN"/>
    <property type="match status" value="1"/>
</dbReference>
<keyword evidence="1 2" id="KW-0732">Signal</keyword>
<dbReference type="PROSITE" id="PS50914">
    <property type="entry name" value="BON"/>
    <property type="match status" value="2"/>
</dbReference>
<evidence type="ECO:0000256" key="2">
    <source>
        <dbReference type="SAM" id="SignalP"/>
    </source>
</evidence>
<gene>
    <name evidence="4" type="ORF">ACFFUV_09515</name>
</gene>
<feature type="domain" description="BON" evidence="3">
    <location>
        <begin position="45"/>
        <end position="113"/>
    </location>
</feature>
<dbReference type="PANTHER" id="PTHR34606">
    <property type="entry name" value="BON DOMAIN-CONTAINING PROTEIN"/>
    <property type="match status" value="1"/>
</dbReference>
<dbReference type="Proteomes" id="UP001589645">
    <property type="component" value="Unassembled WGS sequence"/>
</dbReference>
<dbReference type="InterPro" id="IPR051686">
    <property type="entry name" value="Lipoprotein_DolP"/>
</dbReference>
<evidence type="ECO:0000313" key="5">
    <source>
        <dbReference type="Proteomes" id="UP001589645"/>
    </source>
</evidence>
<accession>A0ABV5HLU1</accession>
<sequence length="191" mass="20874">MKLVTRLLIILTPLILSGCAGFLVAGAATTANIVTDTRTTQEIWDDNNIELQIAGIANKAPFAEHTRITASSYNGTVILIGQSSEQTLLDEFEARARKVKGVNTIYNQVHIKEPLSLGEISHDSWLTTKVKSALLANSELSGIKIKVITEDKEVFLLGYVSHRHADLAVDIARNISGVKRVIKAFQYGDES</sequence>
<keyword evidence="5" id="KW-1185">Reference proteome</keyword>
<organism evidence="4 5">
    <name type="scientific">Vibrio olivae</name>
    <dbReference type="NCBI Taxonomy" id="1243002"/>
    <lineage>
        <taxon>Bacteria</taxon>
        <taxon>Pseudomonadati</taxon>
        <taxon>Pseudomonadota</taxon>
        <taxon>Gammaproteobacteria</taxon>
        <taxon>Vibrionales</taxon>
        <taxon>Vibrionaceae</taxon>
        <taxon>Vibrio</taxon>
    </lineage>
</organism>
<dbReference type="SMART" id="SM00749">
    <property type="entry name" value="BON"/>
    <property type="match status" value="2"/>
</dbReference>
<reference evidence="4 5" key="1">
    <citation type="submission" date="2024-09" db="EMBL/GenBank/DDBJ databases">
        <authorList>
            <person name="Sun Q."/>
            <person name="Mori K."/>
        </authorList>
    </citation>
    <scope>NUCLEOTIDE SEQUENCE [LARGE SCALE GENOMIC DNA]</scope>
    <source>
        <strain evidence="4 5">CECT 8064</strain>
    </source>
</reference>
<dbReference type="PANTHER" id="PTHR34606:SF4">
    <property type="entry name" value="OUTER MEMBRANE LIPOPROTEIN DOLP"/>
    <property type="match status" value="1"/>
</dbReference>
<proteinExistence type="predicted"/>
<dbReference type="RefSeq" id="WP_390191605.1">
    <property type="nucleotide sequence ID" value="NZ_JBHMEP010000001.1"/>
</dbReference>
<dbReference type="Pfam" id="PF04972">
    <property type="entry name" value="BON"/>
    <property type="match status" value="2"/>
</dbReference>